<evidence type="ECO:0000259" key="3">
    <source>
        <dbReference type="Pfam" id="PF23134"/>
    </source>
</evidence>
<evidence type="ECO:0000259" key="2">
    <source>
        <dbReference type="Pfam" id="PF06221"/>
    </source>
</evidence>
<dbReference type="OrthoDB" id="338816at2759"/>
<dbReference type="GO" id="GO:0045893">
    <property type="term" value="P:positive regulation of DNA-templated transcription"/>
    <property type="evidence" value="ECO:0007669"/>
    <property type="project" value="TreeGrafter"/>
</dbReference>
<dbReference type="GO" id="GO:0072344">
    <property type="term" value="P:rescue of stalled ribosome"/>
    <property type="evidence" value="ECO:0007669"/>
    <property type="project" value="InterPro"/>
</dbReference>
<proteinExistence type="predicted"/>
<feature type="domain" description="TRIP4/RQT4 C2HC5-type zinc finger" evidence="2">
    <location>
        <begin position="130"/>
        <end position="177"/>
    </location>
</feature>
<feature type="domain" description="Activating signal cointegrator 1 third" evidence="3">
    <location>
        <begin position="265"/>
        <end position="312"/>
    </location>
</feature>
<dbReference type="PANTHER" id="PTHR12963">
    <property type="entry name" value="THYROID RECEPTOR INTERACTING PROTEIN RELATED"/>
    <property type="match status" value="1"/>
</dbReference>
<dbReference type="GO" id="GO:0005634">
    <property type="term" value="C:nucleus"/>
    <property type="evidence" value="ECO:0007669"/>
    <property type="project" value="InterPro"/>
</dbReference>
<comment type="caution">
    <text evidence="4">The sequence shown here is derived from an EMBL/GenBank/DDBJ whole genome shotgun (WGS) entry which is preliminary data.</text>
</comment>
<dbReference type="InterPro" id="IPR009349">
    <property type="entry name" value="TRIP4/RQT4_C2HC5_Znf"/>
</dbReference>
<evidence type="ECO:0000256" key="1">
    <source>
        <dbReference type="SAM" id="MobiDB-lite"/>
    </source>
</evidence>
<gene>
    <name evidence="4" type="ORF">K493DRAFT_321983</name>
</gene>
<dbReference type="EMBL" id="MCFE01001207">
    <property type="protein sequence ID" value="ORX64415.1"/>
    <property type="molecule type" value="Genomic_DNA"/>
</dbReference>
<dbReference type="STRING" id="1314790.A0A1Y1VTS7"/>
<dbReference type="GO" id="GO:0008270">
    <property type="term" value="F:zinc ion binding"/>
    <property type="evidence" value="ECO:0007669"/>
    <property type="project" value="InterPro"/>
</dbReference>
<feature type="region of interest" description="Disordered" evidence="1">
    <location>
        <begin position="362"/>
        <end position="415"/>
    </location>
</feature>
<dbReference type="InterPro" id="IPR056993">
    <property type="entry name" value="TRIP4_3rd_dom"/>
</dbReference>
<name>A0A1Y1VTS7_9FUNG</name>
<dbReference type="InterPro" id="IPR039128">
    <property type="entry name" value="TRIP4-like"/>
</dbReference>
<accession>A0A1Y1VTS7</accession>
<dbReference type="Pfam" id="PF23134">
    <property type="entry name" value="TRIP4_3rd"/>
    <property type="match status" value="1"/>
</dbReference>
<feature type="region of interest" description="Disordered" evidence="1">
    <location>
        <begin position="69"/>
        <end position="109"/>
    </location>
</feature>
<dbReference type="AlphaFoldDB" id="A0A1Y1VTS7"/>
<dbReference type="GO" id="GO:0180022">
    <property type="term" value="C:RQC-trigger complex"/>
    <property type="evidence" value="ECO:0007669"/>
    <property type="project" value="InterPro"/>
</dbReference>
<evidence type="ECO:0000313" key="5">
    <source>
        <dbReference type="Proteomes" id="UP000193498"/>
    </source>
</evidence>
<sequence>MNQNTLQDWASTRIADFLGFGPEDAVPMVQYLLTFQTSDELAGHLQEMLGVSQEATAFIQEFIENRFPSKGGINSTNQDTQPFKWAGSPEASASLKEEDSKNSKKKKGLTTAEWEEQYNKLMKETAATRAPCDCLATKHPLLTNCLNCGKIICAREGPGPCMFCNTPVFSQEQQIELLLELKKAKKAKSKSNFRRKVPAGQKSNMLYLDKVTGLSTHSRSDAEDAEALAKAQAHKDQLLEYDRTSARRSHVIDQAADFNMPVDPSDKWLSPQEKALALKLYQEQEKRKAFEEDRRKRGTHSITIDLLGRKVVTGPVIEAPDDGVKETLQELEKLKLEEARKSQSSKGSGYYAQNPLLKGVSAPKFISSKERSTSNQLSEEGLPRKKDSRRRVKLDHLDEDASKNASAAGAYSKET</sequence>
<dbReference type="FunCoup" id="A0A1Y1VTS7">
    <property type="interactions" value="225"/>
</dbReference>
<organism evidence="4 5">
    <name type="scientific">Basidiobolus meristosporus CBS 931.73</name>
    <dbReference type="NCBI Taxonomy" id="1314790"/>
    <lineage>
        <taxon>Eukaryota</taxon>
        <taxon>Fungi</taxon>
        <taxon>Fungi incertae sedis</taxon>
        <taxon>Zoopagomycota</taxon>
        <taxon>Entomophthoromycotina</taxon>
        <taxon>Basidiobolomycetes</taxon>
        <taxon>Basidiobolales</taxon>
        <taxon>Basidiobolaceae</taxon>
        <taxon>Basidiobolus</taxon>
    </lineage>
</organism>
<evidence type="ECO:0000313" key="4">
    <source>
        <dbReference type="EMBL" id="ORX64415.1"/>
    </source>
</evidence>
<dbReference type="PANTHER" id="PTHR12963:SF4">
    <property type="entry name" value="ACTIVATING SIGNAL COINTEGRATOR 1"/>
    <property type="match status" value="1"/>
</dbReference>
<dbReference type="Pfam" id="PF06221">
    <property type="entry name" value="zf-C2HC5"/>
    <property type="match status" value="1"/>
</dbReference>
<dbReference type="Proteomes" id="UP000193498">
    <property type="component" value="Unassembled WGS sequence"/>
</dbReference>
<feature type="compositionally biased region" description="Polar residues" evidence="1">
    <location>
        <begin position="72"/>
        <end position="81"/>
    </location>
</feature>
<reference evidence="4 5" key="1">
    <citation type="submission" date="2016-07" db="EMBL/GenBank/DDBJ databases">
        <title>Pervasive Adenine N6-methylation of Active Genes in Fungi.</title>
        <authorList>
            <consortium name="DOE Joint Genome Institute"/>
            <person name="Mondo S.J."/>
            <person name="Dannebaum R.O."/>
            <person name="Kuo R.C."/>
            <person name="Labutti K."/>
            <person name="Haridas S."/>
            <person name="Kuo A."/>
            <person name="Salamov A."/>
            <person name="Ahrendt S.R."/>
            <person name="Lipzen A."/>
            <person name="Sullivan W."/>
            <person name="Andreopoulos W.B."/>
            <person name="Clum A."/>
            <person name="Lindquist E."/>
            <person name="Daum C."/>
            <person name="Ramamoorthy G.K."/>
            <person name="Gryganskyi A."/>
            <person name="Culley D."/>
            <person name="Magnuson J.K."/>
            <person name="James T.Y."/>
            <person name="O'Malley M.A."/>
            <person name="Stajich J.E."/>
            <person name="Spatafora J.W."/>
            <person name="Visel A."/>
            <person name="Grigoriev I.V."/>
        </authorList>
    </citation>
    <scope>NUCLEOTIDE SEQUENCE [LARGE SCALE GENOMIC DNA]</scope>
    <source>
        <strain evidence="4 5">CBS 931.73</strain>
    </source>
</reference>
<dbReference type="InParanoid" id="A0A1Y1VTS7"/>
<keyword evidence="5" id="KW-1185">Reference proteome</keyword>
<protein>
    <submittedName>
        <fullName evidence="4">Zf-C2HC5-domain-containing protein</fullName>
    </submittedName>
</protein>